<dbReference type="VEuPathDB" id="AmoebaDB:ACA1_178250"/>
<organism evidence="1 2">
    <name type="scientific">Acanthamoeba castellanii (strain ATCC 30010 / Neff)</name>
    <dbReference type="NCBI Taxonomy" id="1257118"/>
    <lineage>
        <taxon>Eukaryota</taxon>
        <taxon>Amoebozoa</taxon>
        <taxon>Discosea</taxon>
        <taxon>Longamoebia</taxon>
        <taxon>Centramoebida</taxon>
        <taxon>Acanthamoebidae</taxon>
        <taxon>Acanthamoeba</taxon>
    </lineage>
</organism>
<name>L8GVS8_ACACF</name>
<keyword evidence="2" id="KW-1185">Reference proteome</keyword>
<evidence type="ECO:0000313" key="1">
    <source>
        <dbReference type="EMBL" id="ELR16176.1"/>
    </source>
</evidence>
<dbReference type="Gene3D" id="3.40.50.1820">
    <property type="entry name" value="alpha/beta hydrolase"/>
    <property type="match status" value="1"/>
</dbReference>
<accession>L8GVS8</accession>
<proteinExistence type="predicted"/>
<dbReference type="AlphaFoldDB" id="L8GVS8"/>
<dbReference type="InterPro" id="IPR029058">
    <property type="entry name" value="AB_hydrolase_fold"/>
</dbReference>
<dbReference type="SUPFAM" id="SSF53474">
    <property type="entry name" value="alpha/beta-Hydrolases"/>
    <property type="match status" value="1"/>
</dbReference>
<dbReference type="KEGG" id="acan:ACA1_178250"/>
<sequence>MVREGLRLVGAGAALATAVLLAVVLAGSGGWPVPLPKWLGSTSSPAAFASTTKDHASGGGEGWEWREVWFGNGASVAFAIRPGHGPPVLLLHGRPGGAEQGRVFADELFPPVRKRLVEQPPPSPLVLPEGKLPPYTFIAVSRPASALHNDDRSLTPEEQEADLYSLLLDELDISRVAVMSLPGAHSAASAFAERHGDKCWAVVQVAADARGFDNCLTSSLDALCAWTPPFLRQLVARSTAFVVSHLAQYDRVAELLPCLSVTGSDRATRLLQARLVGTTVPCASSPLSTPTHASAATVSASGAAIPWLQVVGSGETEGDPARTGTLTEKSYRVVATVPGLVGGRLAFAPRQLGPLLEQFLEKATQFLVW</sequence>
<dbReference type="Proteomes" id="UP000011083">
    <property type="component" value="Unassembled WGS sequence"/>
</dbReference>
<dbReference type="EMBL" id="KB008006">
    <property type="protein sequence ID" value="ELR16176.1"/>
    <property type="molecule type" value="Genomic_DNA"/>
</dbReference>
<dbReference type="GeneID" id="14916893"/>
<reference evidence="1 2" key="1">
    <citation type="journal article" date="2013" name="Genome Biol.">
        <title>Genome of Acanthamoeba castellanii highlights extensive lateral gene transfer and early evolution of tyrosine kinase signaling.</title>
        <authorList>
            <person name="Clarke M."/>
            <person name="Lohan A.J."/>
            <person name="Liu B."/>
            <person name="Lagkouvardos I."/>
            <person name="Roy S."/>
            <person name="Zafar N."/>
            <person name="Bertelli C."/>
            <person name="Schilde C."/>
            <person name="Kianianmomeni A."/>
            <person name="Burglin T.R."/>
            <person name="Frech C."/>
            <person name="Turcotte B."/>
            <person name="Kopec K.O."/>
            <person name="Synnott J.M."/>
            <person name="Choo C."/>
            <person name="Paponov I."/>
            <person name="Finkler A."/>
            <person name="Soon Heng Tan C."/>
            <person name="Hutchins A.P."/>
            <person name="Weinmeier T."/>
            <person name="Rattei T."/>
            <person name="Chu J.S."/>
            <person name="Gimenez G."/>
            <person name="Irimia M."/>
            <person name="Rigden D.J."/>
            <person name="Fitzpatrick D.A."/>
            <person name="Lorenzo-Morales J."/>
            <person name="Bateman A."/>
            <person name="Chiu C.H."/>
            <person name="Tang P."/>
            <person name="Hegemann P."/>
            <person name="Fromm H."/>
            <person name="Raoult D."/>
            <person name="Greub G."/>
            <person name="Miranda-Saavedra D."/>
            <person name="Chen N."/>
            <person name="Nash P."/>
            <person name="Ginger M.L."/>
            <person name="Horn M."/>
            <person name="Schaap P."/>
            <person name="Caler L."/>
            <person name="Loftus B."/>
        </authorList>
    </citation>
    <scope>NUCLEOTIDE SEQUENCE [LARGE SCALE GENOMIC DNA]</scope>
    <source>
        <strain evidence="1 2">Neff</strain>
    </source>
</reference>
<dbReference type="RefSeq" id="XP_004338189.1">
    <property type="nucleotide sequence ID" value="XM_004338141.1"/>
</dbReference>
<gene>
    <name evidence="1" type="ORF">ACA1_178250</name>
</gene>
<protein>
    <submittedName>
        <fullName evidence="1">Uncharacterized protein</fullName>
    </submittedName>
</protein>
<evidence type="ECO:0000313" key="2">
    <source>
        <dbReference type="Proteomes" id="UP000011083"/>
    </source>
</evidence>